<feature type="domain" description="4-O-methyl-glucuronoyl methylesterase-like" evidence="4">
    <location>
        <begin position="205"/>
        <end position="352"/>
    </location>
</feature>
<accession>A0A0W7TVK3</accession>
<dbReference type="InterPro" id="IPR054579">
    <property type="entry name" value="GCE-like_dom"/>
</dbReference>
<keyword evidence="3" id="KW-0378">Hydrolase</keyword>
<keyword evidence="2" id="KW-0732">Signal</keyword>
<dbReference type="Proteomes" id="UP000053433">
    <property type="component" value="Unassembled WGS sequence"/>
</dbReference>
<proteinExistence type="predicted"/>
<reference evidence="5 6" key="1">
    <citation type="submission" date="2015-10" db="EMBL/GenBank/DDBJ databases">
        <title>A novel member of the family Ruminococcaceae isolated from human faeces.</title>
        <authorList>
            <person name="Shkoporov A.N."/>
            <person name="Chaplin A.V."/>
            <person name="Motuzova O.V."/>
            <person name="Kafarskaia L.I."/>
            <person name="Efimov B.A."/>
        </authorList>
    </citation>
    <scope>NUCLEOTIDE SEQUENCE [LARGE SCALE GENOMIC DNA]</scope>
    <source>
        <strain evidence="5 6">668</strain>
    </source>
</reference>
<name>A0A0W7TVK3_9FIRM</name>
<dbReference type="InterPro" id="IPR029058">
    <property type="entry name" value="AB_hydrolase_fold"/>
</dbReference>
<dbReference type="Pfam" id="PF22244">
    <property type="entry name" value="GCE_fung"/>
    <property type="match status" value="1"/>
</dbReference>
<sequence length="400" mass="44250">MKHCLPPIYGPDITAENWEQRRVQIVRLFEKNVFGRTPRDGFETRADLLYAAEALEGTAKREFYRITVRTKRGSAAFHMALVLPNPQKPVPAVLMISNHEKTPAAVKGPDMSALEELMARAPKEWRTDVERMMAAFQKGGASMPQLLDIERDTAQGYWPVEQILASGRAAAAFYAGEVQPDDRRLFPAALARLFAGEDTARKPDRLGTLGVWAFAASRAADVLCAHAGIDAKKISLAGHSRGAKTALWCAAQDTRIHSVLVNDSGCTGAAVSRGKRGENVASINAFFPHWFCPSYARYAWREDEMPFDQHMLLAAVAPRLCYVASGAQDAWSDPDAEWLGAREASAAWRLFGHPELPRNAPLAGEPIITEGIGYHHREGGHDLTAWDWMQFLLFLDKNDA</sequence>
<evidence type="ECO:0000313" key="5">
    <source>
        <dbReference type="EMBL" id="KUE77836.1"/>
    </source>
</evidence>
<gene>
    <name evidence="5" type="ORF">ASJ35_00680</name>
</gene>
<organism evidence="5 6">
    <name type="scientific">Ruthenibacterium lactatiformans</name>
    <dbReference type="NCBI Taxonomy" id="1550024"/>
    <lineage>
        <taxon>Bacteria</taxon>
        <taxon>Bacillati</taxon>
        <taxon>Bacillota</taxon>
        <taxon>Clostridia</taxon>
        <taxon>Eubacteriales</taxon>
        <taxon>Oscillospiraceae</taxon>
        <taxon>Ruthenibacterium</taxon>
    </lineage>
</organism>
<evidence type="ECO:0000256" key="2">
    <source>
        <dbReference type="ARBA" id="ARBA00022729"/>
    </source>
</evidence>
<dbReference type="AlphaFoldDB" id="A0A0W7TVK3"/>
<comment type="caution">
    <text evidence="5">The sequence shown here is derived from an EMBL/GenBank/DDBJ whole genome shotgun (WGS) entry which is preliminary data.</text>
</comment>
<dbReference type="GO" id="GO:0052689">
    <property type="term" value="F:carboxylic ester hydrolase activity"/>
    <property type="evidence" value="ECO:0007669"/>
    <property type="project" value="UniProtKB-KW"/>
</dbReference>
<evidence type="ECO:0000259" key="4">
    <source>
        <dbReference type="Pfam" id="PF22244"/>
    </source>
</evidence>
<dbReference type="Gene3D" id="3.40.50.1820">
    <property type="entry name" value="alpha/beta hydrolase"/>
    <property type="match status" value="1"/>
</dbReference>
<evidence type="ECO:0000256" key="3">
    <source>
        <dbReference type="ARBA" id="ARBA00022801"/>
    </source>
</evidence>
<dbReference type="SUPFAM" id="SSF53474">
    <property type="entry name" value="alpha/beta-Hydrolases"/>
    <property type="match status" value="1"/>
</dbReference>
<dbReference type="EMBL" id="LMUA01000001">
    <property type="protein sequence ID" value="KUE77836.1"/>
    <property type="molecule type" value="Genomic_DNA"/>
</dbReference>
<dbReference type="RefSeq" id="WP_058722583.1">
    <property type="nucleotide sequence ID" value="NZ_DBGEBT010000068.1"/>
</dbReference>
<evidence type="ECO:0000313" key="6">
    <source>
        <dbReference type="Proteomes" id="UP000053433"/>
    </source>
</evidence>
<keyword evidence="1" id="KW-0719">Serine esterase</keyword>
<protein>
    <recommendedName>
        <fullName evidence="4">4-O-methyl-glucuronoyl methylesterase-like domain-containing protein</fullName>
    </recommendedName>
</protein>
<evidence type="ECO:0000256" key="1">
    <source>
        <dbReference type="ARBA" id="ARBA00022487"/>
    </source>
</evidence>